<organism evidence="3 4">
    <name type="scientific">Rhizobium jaguaris</name>
    <dbReference type="NCBI Taxonomy" id="1312183"/>
    <lineage>
        <taxon>Bacteria</taxon>
        <taxon>Pseudomonadati</taxon>
        <taxon>Pseudomonadota</taxon>
        <taxon>Alphaproteobacteria</taxon>
        <taxon>Hyphomicrobiales</taxon>
        <taxon>Rhizobiaceae</taxon>
        <taxon>Rhizobium/Agrobacterium group</taxon>
        <taxon>Rhizobium</taxon>
    </lineage>
</organism>
<feature type="signal peptide" evidence="1">
    <location>
        <begin position="1"/>
        <end position="21"/>
    </location>
</feature>
<reference evidence="3 4" key="1">
    <citation type="submission" date="2018-10" db="EMBL/GenBank/DDBJ databases">
        <title>Rhizobium etli, R. leguminosarum and a new Rhizobium genospecies from Phaseolus dumosus.</title>
        <authorList>
            <person name="Ramirez-Puebla S.T."/>
            <person name="Rogel-Hernandez M.A."/>
            <person name="Guerrero G."/>
            <person name="Ormeno-Orrillo E."/>
            <person name="Martinez-Romero J.C."/>
            <person name="Negrete-Yankelevich S."/>
            <person name="Martinez-Romero E."/>
        </authorList>
    </citation>
    <scope>NUCLEOTIDE SEQUENCE [LARGE SCALE GENOMIC DNA]</scope>
    <source>
        <strain evidence="3 4">CCGE525</strain>
        <plasmid evidence="4">prccge525c</plasmid>
    </source>
</reference>
<dbReference type="InterPro" id="IPR038142">
    <property type="entry name" value="Cytochrome_P460_sp"/>
</dbReference>
<feature type="chain" id="PRO_5017229725" description="Cytochrome P460 domain-containing protein" evidence="1">
    <location>
        <begin position="22"/>
        <end position="155"/>
    </location>
</feature>
<dbReference type="Gene3D" id="3.50.70.20">
    <property type="entry name" value="Cytochrome P460"/>
    <property type="match status" value="1"/>
</dbReference>
<feature type="domain" description="Cytochrome P460" evidence="2">
    <location>
        <begin position="42"/>
        <end position="142"/>
    </location>
</feature>
<dbReference type="Proteomes" id="UP000282195">
    <property type="component" value="Plasmid pRCCGE525c"/>
</dbReference>
<evidence type="ECO:0000313" key="4">
    <source>
        <dbReference type="Proteomes" id="UP000282195"/>
    </source>
</evidence>
<accession>A0A387FZK2</accession>
<evidence type="ECO:0000313" key="3">
    <source>
        <dbReference type="EMBL" id="AYG63738.1"/>
    </source>
</evidence>
<protein>
    <recommendedName>
        <fullName evidence="2">Cytochrome P460 domain-containing protein</fullName>
    </recommendedName>
</protein>
<name>A0A387FZK2_9HYPH</name>
<dbReference type="CDD" id="cd20716">
    <property type="entry name" value="cyt_P460_fam"/>
    <property type="match status" value="1"/>
</dbReference>
<geneLocation type="plasmid" evidence="4">
    <name>prccge525c</name>
</geneLocation>
<dbReference type="InterPro" id="IPR032033">
    <property type="entry name" value="Cytochrome_P460"/>
</dbReference>
<evidence type="ECO:0000259" key="2">
    <source>
        <dbReference type="Pfam" id="PF16694"/>
    </source>
</evidence>
<dbReference type="AlphaFoldDB" id="A0A387FZK2"/>
<dbReference type="OrthoDB" id="9796416at2"/>
<dbReference type="RefSeq" id="WP_120708634.1">
    <property type="nucleotide sequence ID" value="NZ_CP032695.1"/>
</dbReference>
<dbReference type="KEGG" id="rjg:CCGE525_26145"/>
<proteinExistence type="predicted"/>
<keyword evidence="1" id="KW-0732">Signal</keyword>
<dbReference type="EMBL" id="CP032695">
    <property type="protein sequence ID" value="AYG63738.1"/>
    <property type="molecule type" value="Genomic_DNA"/>
</dbReference>
<dbReference type="Pfam" id="PF16694">
    <property type="entry name" value="Cytochrome_P460"/>
    <property type="match status" value="1"/>
</dbReference>
<gene>
    <name evidence="3" type="ORF">CCGE525_26145</name>
</gene>
<keyword evidence="4" id="KW-1185">Reference proteome</keyword>
<keyword evidence="3" id="KW-0614">Plasmid</keyword>
<evidence type="ECO:0000256" key="1">
    <source>
        <dbReference type="SAM" id="SignalP"/>
    </source>
</evidence>
<sequence>MSFRRFVLALLFSVAGWAAHAESNRVEFPADLDKLVHYTTIRRGEVTEHILTTSEALAAVKNGQPIPDGTHFVLVDYRDGKVYRYFVMQKGPGWGNDYDEVRRTADWQFQWFWADESINMDENTARCQSCHTARAERNYLYTFDALGAFDGAAME</sequence>